<accession>A0AAU7U2X8</accession>
<sequence length="200" mass="24033">MYLAAEHKKIHDLLFNGEVDIAVFVLDGNHYYVIDRKDNYCIDGRPEYDAYIQNGWLKPEQLDDALNSFSGGIPLLDKNNFFEYIKIADVKCFTKSWMHAFFIHNKTKEDLCSFYSYVENFLSTSNEKVSLEWDAWRLRLPKFYINFDKKIYQHTDWDRDHENLVPSNWSFQKNNMFGLLVSDKEQYWIIDGMNFWKLKM</sequence>
<evidence type="ECO:0000313" key="1">
    <source>
        <dbReference type="EMBL" id="XBV47215.1"/>
    </source>
</evidence>
<dbReference type="AlphaFoldDB" id="A0AAU7U2X8"/>
<keyword evidence="1" id="KW-0614">Plasmid</keyword>
<organism evidence="1">
    <name type="scientific">Pantoea sp. BJ2</name>
    <dbReference type="NCBI Taxonomy" id="3141322"/>
    <lineage>
        <taxon>Bacteria</taxon>
        <taxon>Pseudomonadati</taxon>
        <taxon>Pseudomonadota</taxon>
        <taxon>Gammaproteobacteria</taxon>
        <taxon>Enterobacterales</taxon>
        <taxon>Erwiniaceae</taxon>
        <taxon>Pantoea</taxon>
    </lineage>
</organism>
<gene>
    <name evidence="1" type="ORF">AAF463_20355</name>
</gene>
<proteinExistence type="predicted"/>
<dbReference type="RefSeq" id="WP_350262336.1">
    <property type="nucleotide sequence ID" value="NZ_CP158293.1"/>
</dbReference>
<dbReference type="EMBL" id="CP158293">
    <property type="protein sequence ID" value="XBV47215.1"/>
    <property type="molecule type" value="Genomic_DNA"/>
</dbReference>
<name>A0AAU7U2X8_9GAMM</name>
<protein>
    <submittedName>
        <fullName evidence="1">Uncharacterized protein</fullName>
    </submittedName>
</protein>
<geneLocation type="plasmid" evidence="1">
    <name>plasmindA</name>
</geneLocation>
<reference evidence="1" key="1">
    <citation type="submission" date="2024-06" db="EMBL/GenBank/DDBJ databases">
        <title>Multiomics insights into the TNT degradation mechanism by Pantoea sp. BJ2 isolated from an ammunition destruction site.</title>
        <authorList>
            <person name="Luo J."/>
        </authorList>
    </citation>
    <scope>NUCLEOTIDE SEQUENCE</scope>
    <source>
        <strain evidence="1">BJ2</strain>
        <plasmid evidence="1">plasmindA</plasmid>
    </source>
</reference>